<evidence type="ECO:0000256" key="2">
    <source>
        <dbReference type="ARBA" id="ARBA00004514"/>
    </source>
</evidence>
<evidence type="ECO:0000256" key="3">
    <source>
        <dbReference type="ARBA" id="ARBA00022475"/>
    </source>
</evidence>
<reference evidence="9" key="2">
    <citation type="submission" date="2025-09" db="UniProtKB">
        <authorList>
            <consortium name="Ensembl"/>
        </authorList>
    </citation>
    <scope>IDENTIFICATION</scope>
</reference>
<dbReference type="GeneTree" id="ENSGT00390000011295"/>
<dbReference type="GO" id="GO:0005829">
    <property type="term" value="C:cytosol"/>
    <property type="evidence" value="ECO:0007669"/>
    <property type="project" value="UniProtKB-SubCell"/>
</dbReference>
<keyword evidence="5" id="KW-0472">Membrane</keyword>
<feature type="region of interest" description="Disordered" evidence="7">
    <location>
        <begin position="290"/>
        <end position="348"/>
    </location>
</feature>
<comment type="similarity">
    <text evidence="6">Belongs to the Hyccin family.</text>
</comment>
<dbReference type="Ensembl" id="ENSEBUT00000006816.1">
    <property type="protein sequence ID" value="ENSEBUP00000006361.1"/>
    <property type="gene ID" value="ENSEBUG00000004206.1"/>
</dbReference>
<evidence type="ECO:0000313" key="10">
    <source>
        <dbReference type="Proteomes" id="UP000694388"/>
    </source>
</evidence>
<feature type="compositionally biased region" description="Polar residues" evidence="7">
    <location>
        <begin position="316"/>
        <end position="325"/>
    </location>
</feature>
<keyword evidence="4" id="KW-0963">Cytoplasm</keyword>
<evidence type="ECO:0000256" key="4">
    <source>
        <dbReference type="ARBA" id="ARBA00022490"/>
    </source>
</evidence>
<dbReference type="PANTHER" id="PTHR31220:SF1">
    <property type="entry name" value="GH21176P"/>
    <property type="match status" value="1"/>
</dbReference>
<keyword evidence="8" id="KW-0732">Signal</keyword>
<evidence type="ECO:0000256" key="6">
    <source>
        <dbReference type="ARBA" id="ARBA00034482"/>
    </source>
</evidence>
<feature type="signal peptide" evidence="8">
    <location>
        <begin position="1"/>
        <end position="16"/>
    </location>
</feature>
<dbReference type="GO" id="GO:0072659">
    <property type="term" value="P:protein localization to plasma membrane"/>
    <property type="evidence" value="ECO:0007669"/>
    <property type="project" value="TreeGrafter"/>
</dbReference>
<protein>
    <submittedName>
        <fullName evidence="9">Family with sequence similarity 126 member B</fullName>
    </submittedName>
</protein>
<dbReference type="Pfam" id="PF09790">
    <property type="entry name" value="Hyccin"/>
    <property type="match status" value="1"/>
</dbReference>
<feature type="chain" id="PRO_5034909210" evidence="8">
    <location>
        <begin position="17"/>
        <end position="466"/>
    </location>
</feature>
<dbReference type="GO" id="GO:0046854">
    <property type="term" value="P:phosphatidylinositol phosphate biosynthetic process"/>
    <property type="evidence" value="ECO:0007669"/>
    <property type="project" value="TreeGrafter"/>
</dbReference>
<dbReference type="OMA" id="RPSIYHE"/>
<dbReference type="Proteomes" id="UP000694388">
    <property type="component" value="Unplaced"/>
</dbReference>
<dbReference type="PANTHER" id="PTHR31220">
    <property type="entry name" value="HYCCIN RELATED"/>
    <property type="match status" value="1"/>
</dbReference>
<proteinExistence type="inferred from homology"/>
<sequence length="466" mass="52093">MLSSVVLVFIHDLSLSQLLEPVCHQLCEFARSGDVFLSRFTLQFLPALIVRYLTIGLCQDHSLQSSGCLEALLLALYNLVMSLEDISTQIILYLKIMLYHMQPGTMGSLAIVESTILGRDVRVAYAGPLSQCEVFTAQNRFEVLGFLLLCYNSAIAYLPRSSYRAFCHMCSRLCVSGFARQGQRWRNPHSRISLSSDFLVQILTGLIFIIYNGERDFGHEALDDVVYRAQMELYPEPNLVTRNKDEVKEQAPIPVDVTPTYGRISRGVVTSASIRRHRWRKEGIEEKGGEEVLRVVEPDDGFSSGASSTSRSMSSNRNKFSTQRDFAQRSFPLARHSGTDKSRKSSAPRIVFESAHSQVVQDGETEPLLSSAQSNLPANASTPLLADRMAELDDKLPSPKIFLSEWPTSAVECNDELEMLERESDITQSDRPSNIEQNECNNYDTCDVQIVLPVNSQANVDGSTNV</sequence>
<evidence type="ECO:0000256" key="5">
    <source>
        <dbReference type="ARBA" id="ARBA00023136"/>
    </source>
</evidence>
<evidence type="ECO:0000313" key="9">
    <source>
        <dbReference type="Ensembl" id="ENSEBUP00000006361.1"/>
    </source>
</evidence>
<feature type="compositionally biased region" description="Low complexity" evidence="7">
    <location>
        <begin position="303"/>
        <end position="315"/>
    </location>
</feature>
<evidence type="ECO:0000256" key="8">
    <source>
        <dbReference type="SAM" id="SignalP"/>
    </source>
</evidence>
<evidence type="ECO:0000256" key="1">
    <source>
        <dbReference type="ARBA" id="ARBA00004236"/>
    </source>
</evidence>
<keyword evidence="3" id="KW-1003">Cell membrane</keyword>
<reference evidence="9" key="1">
    <citation type="submission" date="2025-08" db="UniProtKB">
        <authorList>
            <consortium name="Ensembl"/>
        </authorList>
    </citation>
    <scope>IDENTIFICATION</scope>
</reference>
<evidence type="ECO:0000256" key="7">
    <source>
        <dbReference type="SAM" id="MobiDB-lite"/>
    </source>
</evidence>
<dbReference type="GO" id="GO:0005886">
    <property type="term" value="C:plasma membrane"/>
    <property type="evidence" value="ECO:0007669"/>
    <property type="project" value="UniProtKB-SubCell"/>
</dbReference>
<name>A0A8C4PYS9_EPTBU</name>
<dbReference type="InterPro" id="IPR018619">
    <property type="entry name" value="Hyccin"/>
</dbReference>
<accession>A0A8C4PYS9</accession>
<comment type="subcellular location">
    <subcellularLocation>
        <location evidence="1">Cell membrane</location>
    </subcellularLocation>
    <subcellularLocation>
        <location evidence="2">Cytoplasm</location>
        <location evidence="2">Cytosol</location>
    </subcellularLocation>
</comment>
<keyword evidence="10" id="KW-1185">Reference proteome</keyword>
<organism evidence="9 10">
    <name type="scientific">Eptatretus burgeri</name>
    <name type="common">Inshore hagfish</name>
    <dbReference type="NCBI Taxonomy" id="7764"/>
    <lineage>
        <taxon>Eukaryota</taxon>
        <taxon>Metazoa</taxon>
        <taxon>Chordata</taxon>
        <taxon>Craniata</taxon>
        <taxon>Vertebrata</taxon>
        <taxon>Cyclostomata</taxon>
        <taxon>Myxini</taxon>
        <taxon>Myxiniformes</taxon>
        <taxon>Myxinidae</taxon>
        <taxon>Eptatretinae</taxon>
        <taxon>Eptatretus</taxon>
    </lineage>
</organism>
<dbReference type="AlphaFoldDB" id="A0A8C4PYS9"/>